<dbReference type="EC" id="2.1.1.297" evidence="1"/>
<dbReference type="Pfam" id="PF05175">
    <property type="entry name" value="MTS"/>
    <property type="match status" value="1"/>
</dbReference>
<dbReference type="GO" id="GO:0032259">
    <property type="term" value="P:methylation"/>
    <property type="evidence" value="ECO:0007669"/>
    <property type="project" value="UniProtKB-KW"/>
</dbReference>
<feature type="domain" description="Methyltransferase small" evidence="6">
    <location>
        <begin position="87"/>
        <end position="171"/>
    </location>
</feature>
<keyword evidence="3" id="KW-0808">Transferase</keyword>
<comment type="caution">
    <text evidence="8">The sequence shown here is derived from an EMBL/GenBank/DDBJ whole genome shotgun (WGS) entry which is preliminary data.</text>
</comment>
<dbReference type="SUPFAM" id="SSF53335">
    <property type="entry name" value="S-adenosyl-L-methionine-dependent methyltransferases"/>
    <property type="match status" value="1"/>
</dbReference>
<dbReference type="PATRIC" id="fig|1423783.4.peg.829"/>
<dbReference type="STRING" id="1423783.FC50_GL000801"/>
<evidence type="ECO:0000259" key="7">
    <source>
        <dbReference type="Pfam" id="PF17827"/>
    </source>
</evidence>
<dbReference type="EMBL" id="AZFJ01000044">
    <property type="protein sequence ID" value="KRL86552.1"/>
    <property type="molecule type" value="Genomic_DNA"/>
</dbReference>
<proteinExistence type="predicted"/>
<keyword evidence="2 8" id="KW-0489">Methyltransferase</keyword>
<dbReference type="NCBIfam" id="TIGR03534">
    <property type="entry name" value="RF_mod_PrmC"/>
    <property type="match status" value="1"/>
</dbReference>
<evidence type="ECO:0000313" key="8">
    <source>
        <dbReference type="EMBL" id="KRL86552.1"/>
    </source>
</evidence>
<gene>
    <name evidence="8" type="ORF">FC50_GL000801</name>
</gene>
<dbReference type="InterPro" id="IPR007848">
    <property type="entry name" value="Small_mtfrase_dom"/>
</dbReference>
<reference evidence="8 9" key="1">
    <citation type="journal article" date="2015" name="Genome Announc.">
        <title>Expanding the biotechnology potential of lactobacilli through comparative genomics of 213 strains and associated genera.</title>
        <authorList>
            <person name="Sun Z."/>
            <person name="Harris H.M."/>
            <person name="McCann A."/>
            <person name="Guo C."/>
            <person name="Argimon S."/>
            <person name="Zhang W."/>
            <person name="Yang X."/>
            <person name="Jeffery I.B."/>
            <person name="Cooney J.C."/>
            <person name="Kagawa T.F."/>
            <person name="Liu W."/>
            <person name="Song Y."/>
            <person name="Salvetti E."/>
            <person name="Wrobel A."/>
            <person name="Rasinkangas P."/>
            <person name="Parkhill J."/>
            <person name="Rea M.C."/>
            <person name="O'Sullivan O."/>
            <person name="Ritari J."/>
            <person name="Douillard F.P."/>
            <person name="Paul Ross R."/>
            <person name="Yang R."/>
            <person name="Briner A.E."/>
            <person name="Felis G.E."/>
            <person name="de Vos W.M."/>
            <person name="Barrangou R."/>
            <person name="Klaenhammer T.R."/>
            <person name="Caufield P.W."/>
            <person name="Cui Y."/>
            <person name="Zhang H."/>
            <person name="O'Toole P.W."/>
        </authorList>
    </citation>
    <scope>NUCLEOTIDE SEQUENCE [LARGE SCALE GENOMIC DNA]</scope>
    <source>
        <strain evidence="8 9">DSM 15945</strain>
    </source>
</reference>
<comment type="catalytic activity">
    <reaction evidence="5">
        <text>L-glutaminyl-[peptide chain release factor] + S-adenosyl-L-methionine = N(5)-methyl-L-glutaminyl-[peptide chain release factor] + S-adenosyl-L-homocysteine + H(+)</text>
        <dbReference type="Rhea" id="RHEA:42896"/>
        <dbReference type="Rhea" id="RHEA-COMP:10271"/>
        <dbReference type="Rhea" id="RHEA-COMP:10272"/>
        <dbReference type="ChEBI" id="CHEBI:15378"/>
        <dbReference type="ChEBI" id="CHEBI:30011"/>
        <dbReference type="ChEBI" id="CHEBI:57856"/>
        <dbReference type="ChEBI" id="CHEBI:59789"/>
        <dbReference type="ChEBI" id="CHEBI:61891"/>
        <dbReference type="EC" id="2.1.1.297"/>
    </reaction>
</comment>
<evidence type="ECO:0000256" key="3">
    <source>
        <dbReference type="ARBA" id="ARBA00022679"/>
    </source>
</evidence>
<evidence type="ECO:0000256" key="4">
    <source>
        <dbReference type="ARBA" id="ARBA00022691"/>
    </source>
</evidence>
<dbReference type="GO" id="GO:0102559">
    <property type="term" value="F:peptide chain release factor N(5)-glutamine methyltransferase activity"/>
    <property type="evidence" value="ECO:0007669"/>
    <property type="project" value="UniProtKB-EC"/>
</dbReference>
<dbReference type="Pfam" id="PF17827">
    <property type="entry name" value="PrmC_N"/>
    <property type="match status" value="1"/>
</dbReference>
<feature type="domain" description="Release factor glutamine methyltransferase N-terminal" evidence="7">
    <location>
        <begin position="6"/>
        <end position="55"/>
    </location>
</feature>
<name>A0A0R1U5K4_9LACO</name>
<dbReference type="Gene3D" id="1.10.8.10">
    <property type="entry name" value="DNA helicase RuvA subunit, C-terminal domain"/>
    <property type="match status" value="1"/>
</dbReference>
<dbReference type="AlphaFoldDB" id="A0A0R1U5K4"/>
<organism evidence="8 9">
    <name type="scientific">Lacticaseibacillus pantheris DSM 15945 = JCM 12539 = NBRC 106106</name>
    <dbReference type="NCBI Taxonomy" id="1423783"/>
    <lineage>
        <taxon>Bacteria</taxon>
        <taxon>Bacillati</taxon>
        <taxon>Bacillota</taxon>
        <taxon>Bacilli</taxon>
        <taxon>Lactobacillales</taxon>
        <taxon>Lactobacillaceae</taxon>
        <taxon>Lacticaseibacillus</taxon>
    </lineage>
</organism>
<dbReference type="PANTHER" id="PTHR18895:SF74">
    <property type="entry name" value="MTRF1L RELEASE FACTOR GLUTAMINE METHYLTRANSFERASE"/>
    <property type="match status" value="1"/>
</dbReference>
<dbReference type="InterPro" id="IPR029063">
    <property type="entry name" value="SAM-dependent_MTases_sf"/>
</dbReference>
<dbReference type="NCBIfam" id="TIGR00536">
    <property type="entry name" value="hemK_fam"/>
    <property type="match status" value="1"/>
</dbReference>
<dbReference type="PANTHER" id="PTHR18895">
    <property type="entry name" value="HEMK METHYLTRANSFERASE"/>
    <property type="match status" value="1"/>
</dbReference>
<dbReference type="Gene3D" id="3.40.50.150">
    <property type="entry name" value="Vaccinia Virus protein VP39"/>
    <property type="match status" value="1"/>
</dbReference>
<dbReference type="InterPro" id="IPR040758">
    <property type="entry name" value="PrmC_N"/>
</dbReference>
<protein>
    <recommendedName>
        <fullName evidence="1">peptide chain release factor N(5)-glutamine methyltransferase</fullName>
        <ecNumber evidence="1">2.1.1.297</ecNumber>
    </recommendedName>
</protein>
<keyword evidence="9" id="KW-1185">Reference proteome</keyword>
<accession>A0A0R1U5K4</accession>
<evidence type="ECO:0000256" key="1">
    <source>
        <dbReference type="ARBA" id="ARBA00012771"/>
    </source>
</evidence>
<dbReference type="Proteomes" id="UP000051922">
    <property type="component" value="Unassembled WGS sequence"/>
</dbReference>
<keyword evidence="4" id="KW-0949">S-adenosyl-L-methionine</keyword>
<evidence type="ECO:0000313" key="9">
    <source>
        <dbReference type="Proteomes" id="UP000051922"/>
    </source>
</evidence>
<dbReference type="InterPro" id="IPR004556">
    <property type="entry name" value="HemK-like"/>
</dbReference>
<dbReference type="CDD" id="cd02440">
    <property type="entry name" value="AdoMet_MTases"/>
    <property type="match status" value="1"/>
</dbReference>
<sequence>MEPDGADYVLTTRLNWTRSRLILHARDVMPAAVDDQLQRDLQQLIANVPPQYVVGRAPFFDDWFRVTPDVLIPRFETEELVSWVLSDQQAAKTGLDLGTGSGAIGITLAQNLPNTHMTLSDVSAAALRVARSNADALSANVEVVESDLFAELPQRFDFVVTNLPYISHDEESVMDVSTIDYEPHLALFADDHGLALFRRFFATVGDHVHPGGAAYLEFGYHQQPALERMLSVMLPAATAEFRRDMAGHPRMLKVQF</sequence>
<dbReference type="InterPro" id="IPR019874">
    <property type="entry name" value="RF_methyltr_PrmC"/>
</dbReference>
<dbReference type="InterPro" id="IPR050320">
    <property type="entry name" value="N5-glutamine_MTase"/>
</dbReference>
<evidence type="ECO:0000259" key="6">
    <source>
        <dbReference type="Pfam" id="PF05175"/>
    </source>
</evidence>
<evidence type="ECO:0000256" key="5">
    <source>
        <dbReference type="ARBA" id="ARBA00048391"/>
    </source>
</evidence>
<evidence type="ECO:0000256" key="2">
    <source>
        <dbReference type="ARBA" id="ARBA00022603"/>
    </source>
</evidence>